<feature type="domain" description="Cell envelope-related transcriptional attenuator" evidence="4">
    <location>
        <begin position="258"/>
        <end position="422"/>
    </location>
</feature>
<feature type="compositionally biased region" description="Pro residues" evidence="2">
    <location>
        <begin position="34"/>
        <end position="50"/>
    </location>
</feature>
<keyword evidence="3" id="KW-1133">Transmembrane helix</keyword>
<protein>
    <submittedName>
        <fullName evidence="6">LCP family protein required for cell wall assembly</fullName>
    </submittedName>
</protein>
<dbReference type="InterPro" id="IPR050922">
    <property type="entry name" value="LytR/CpsA/Psr_CW_biosynth"/>
</dbReference>
<feature type="compositionally biased region" description="Basic and acidic residues" evidence="2">
    <location>
        <begin position="51"/>
        <end position="60"/>
    </location>
</feature>
<organism evidence="6 7">
    <name type="scientific">Rhodococcoides corynebacterioides</name>
    <dbReference type="NCBI Taxonomy" id="53972"/>
    <lineage>
        <taxon>Bacteria</taxon>
        <taxon>Bacillati</taxon>
        <taxon>Actinomycetota</taxon>
        <taxon>Actinomycetes</taxon>
        <taxon>Mycobacteriales</taxon>
        <taxon>Nocardiaceae</taxon>
        <taxon>Rhodococcoides</taxon>
    </lineage>
</organism>
<dbReference type="Gene3D" id="3.40.630.190">
    <property type="entry name" value="LCP protein"/>
    <property type="match status" value="1"/>
</dbReference>
<sequence length="665" mass="69618">MGDENEPGSPTPGRRAPWERPISRVPRSDRDPETPSPPSEQPPSPAPEPRPAADRPEPDRTPQSSDDQDRRLSVAEVVDRISRIGSNRGRAAGRDDSPASDAVDRTVAPSPPPSAQAPPVPPREDPEPPTEVIAPVVDERRTAERPAPEAVGPVAPPTLTRLALSKARKRKRMRVAGRVGVSMVSILALVITGVVWGYLRATDRGFEQVAALDTESTDVVDAPGQYGDETYLIVGTDTRAGASGEIGAGTVADAEGARSDTVMLINIPADRSRVVAVSFPRDLDVERPECEGWDSSTGDYTGEMYPAADGDKLNATYALGGPKCLVKIIQKISGLRIGHFVGIDFAGFESMVDEVGGVDVCSPVPLVDEELGTVLATAGEQRIDGRTALNYVRARKVDAEGTGDYGRIKRQQLFLSSLLRSVLSNRVLFDPGALNGFVTAFTRDTFVENVKTSDLLTLGKSLRGVEAGAVTFLTVPTAGTTDYGNEIPRTDDIKAIFQAIIDDQPLPGEERAPDATPEVAPPVTTEPQIAVDPALVSVQISNASDTSGLAATTADELAAYGFQVVGTGNAETTGTAATVVRYGAGSIADASTVASTIPGAVLEETPTLGGIVEVVLGTDFLGFLTPPTVVGDLLPTFATGVSGASTEVALPSDLTVTNGADESCV</sequence>
<feature type="compositionally biased region" description="Basic and acidic residues" evidence="2">
    <location>
        <begin position="16"/>
        <end position="33"/>
    </location>
</feature>
<keyword evidence="3" id="KW-0812">Transmembrane</keyword>
<evidence type="ECO:0000256" key="1">
    <source>
        <dbReference type="ARBA" id="ARBA00006068"/>
    </source>
</evidence>
<keyword evidence="3" id="KW-0472">Membrane</keyword>
<dbReference type="Pfam" id="PF03816">
    <property type="entry name" value="LytR_cpsA_psr"/>
    <property type="match status" value="1"/>
</dbReference>
<feature type="domain" description="LytR/CpsA/Psr regulator C-terminal" evidence="5">
    <location>
        <begin position="536"/>
        <end position="620"/>
    </location>
</feature>
<evidence type="ECO:0000256" key="3">
    <source>
        <dbReference type="SAM" id="Phobius"/>
    </source>
</evidence>
<keyword evidence="7" id="KW-1185">Reference proteome</keyword>
<dbReference type="Proteomes" id="UP000703038">
    <property type="component" value="Unassembled WGS sequence"/>
</dbReference>
<comment type="similarity">
    <text evidence="1">Belongs to the LytR/CpsA/Psr (LCP) family.</text>
</comment>
<dbReference type="EMBL" id="JAFBBK010000001">
    <property type="protein sequence ID" value="MBM7413573.1"/>
    <property type="molecule type" value="Genomic_DNA"/>
</dbReference>
<dbReference type="InterPro" id="IPR004474">
    <property type="entry name" value="LytR_CpsA_psr"/>
</dbReference>
<dbReference type="Gene3D" id="3.30.70.2390">
    <property type="match status" value="1"/>
</dbReference>
<comment type="caution">
    <text evidence="6">The sequence shown here is derived from an EMBL/GenBank/DDBJ whole genome shotgun (WGS) entry which is preliminary data.</text>
</comment>
<accession>A0ABS2KNL7</accession>
<dbReference type="PANTHER" id="PTHR33392:SF6">
    <property type="entry name" value="POLYISOPRENYL-TEICHOIC ACID--PEPTIDOGLYCAN TEICHOIC ACID TRANSFERASE TAGU"/>
    <property type="match status" value="1"/>
</dbReference>
<evidence type="ECO:0000313" key="7">
    <source>
        <dbReference type="Proteomes" id="UP000703038"/>
    </source>
</evidence>
<dbReference type="RefSeq" id="WP_204866256.1">
    <property type="nucleotide sequence ID" value="NZ_JAFBBK010000001.1"/>
</dbReference>
<name>A0ABS2KNL7_9NOCA</name>
<dbReference type="InterPro" id="IPR027381">
    <property type="entry name" value="LytR/CpsA/Psr_C"/>
</dbReference>
<feature type="compositionally biased region" description="Basic and acidic residues" evidence="2">
    <location>
        <begin position="67"/>
        <end position="82"/>
    </location>
</feature>
<evidence type="ECO:0000259" key="5">
    <source>
        <dbReference type="Pfam" id="PF13399"/>
    </source>
</evidence>
<dbReference type="NCBIfam" id="TIGR00350">
    <property type="entry name" value="lytR_cpsA_psr"/>
    <property type="match status" value="1"/>
</dbReference>
<evidence type="ECO:0000256" key="2">
    <source>
        <dbReference type="SAM" id="MobiDB-lite"/>
    </source>
</evidence>
<evidence type="ECO:0000259" key="4">
    <source>
        <dbReference type="Pfam" id="PF03816"/>
    </source>
</evidence>
<feature type="transmembrane region" description="Helical" evidence="3">
    <location>
        <begin position="175"/>
        <end position="199"/>
    </location>
</feature>
<gene>
    <name evidence="6" type="ORF">JOE42_000306</name>
</gene>
<reference evidence="6 7" key="1">
    <citation type="submission" date="2021-01" db="EMBL/GenBank/DDBJ databases">
        <title>Genomics of switchgrass bacterial isolates.</title>
        <authorList>
            <person name="Shade A."/>
        </authorList>
    </citation>
    <scope>NUCLEOTIDE SEQUENCE [LARGE SCALE GENOMIC DNA]</scope>
    <source>
        <strain evidence="6 7">PvP111</strain>
    </source>
</reference>
<proteinExistence type="inferred from homology"/>
<feature type="compositionally biased region" description="Pro residues" evidence="2">
    <location>
        <begin position="109"/>
        <end position="121"/>
    </location>
</feature>
<feature type="region of interest" description="Disordered" evidence="2">
    <location>
        <begin position="1"/>
        <end position="130"/>
    </location>
</feature>
<dbReference type="PANTHER" id="PTHR33392">
    <property type="entry name" value="POLYISOPRENYL-TEICHOIC ACID--PEPTIDOGLYCAN TEICHOIC ACID TRANSFERASE TAGU"/>
    <property type="match status" value="1"/>
</dbReference>
<evidence type="ECO:0000313" key="6">
    <source>
        <dbReference type="EMBL" id="MBM7413573.1"/>
    </source>
</evidence>
<dbReference type="Pfam" id="PF13399">
    <property type="entry name" value="LytR_C"/>
    <property type="match status" value="1"/>
</dbReference>